<reference evidence="3" key="1">
    <citation type="submission" date="2006-07" db="EMBL/GenBank/DDBJ databases">
        <title>Complete sequence of Thiomicrospira crunogena XCL-2.</title>
        <authorList>
            <consortium name="US DOE Joint Genome Institute"/>
            <person name="Copeland A."/>
            <person name="Lucas S."/>
            <person name="Lapidus A."/>
            <person name="Barry K."/>
            <person name="Detter J.C."/>
            <person name="Glavina del Rio T."/>
            <person name="Hammon N."/>
            <person name="Israni S."/>
            <person name="Dalin E."/>
            <person name="Tice H."/>
            <person name="Pitluck S."/>
            <person name="Chain P."/>
            <person name="Malfatti S."/>
            <person name="Shin M."/>
            <person name="Vergez L."/>
            <person name="Schmutz J."/>
            <person name="Larimer F."/>
            <person name="Land M."/>
            <person name="Hauser L."/>
            <person name="Kyrpides N."/>
            <person name="Lykidis A."/>
            <person name="Scott K.M."/>
            <person name="Sievert S."/>
            <person name="Kerfeld C."/>
            <person name="Freyermuth S."/>
            <person name="Dobrinski K."/>
            <person name="Boller A."/>
            <person name="Fitzpatrick K."/>
            <person name="Thoma P."/>
            <person name="Moore J."/>
            <person name="Richardson P."/>
        </authorList>
    </citation>
    <scope>NUCLEOTIDE SEQUENCE</scope>
    <source>
        <strain evidence="3">XCL-2</strain>
    </source>
</reference>
<dbReference type="SUPFAM" id="SSF82657">
    <property type="entry name" value="BolA-like"/>
    <property type="match status" value="1"/>
</dbReference>
<dbReference type="HOGENOM" id="CLU_109462_3_1_6"/>
<dbReference type="Gene3D" id="3.10.20.90">
    <property type="entry name" value="Phosphatidylinositol 3-kinase Catalytic Subunit, Chain A, domain 1"/>
    <property type="match status" value="1"/>
</dbReference>
<dbReference type="Pfam" id="PF01722">
    <property type="entry name" value="BolA"/>
    <property type="match status" value="1"/>
</dbReference>
<organism evidence="3">
    <name type="scientific">Hydrogenovibrio crunogenus (strain DSM 25203 / XCL-2)</name>
    <name type="common">Thiomicrospira crunogena</name>
    <dbReference type="NCBI Taxonomy" id="317025"/>
    <lineage>
        <taxon>Bacteria</taxon>
        <taxon>Pseudomonadati</taxon>
        <taxon>Pseudomonadota</taxon>
        <taxon>Gammaproteobacteria</taxon>
        <taxon>Thiotrichales</taxon>
        <taxon>Piscirickettsiaceae</taxon>
        <taxon>Hydrogenovibrio</taxon>
    </lineage>
</organism>
<dbReference type="eggNOG" id="COG0271">
    <property type="taxonomic scope" value="Bacteria"/>
</dbReference>
<dbReference type="InterPro" id="IPR002634">
    <property type="entry name" value="BolA"/>
</dbReference>
<dbReference type="InterPro" id="IPR036065">
    <property type="entry name" value="BolA-like_sf"/>
</dbReference>
<accession>Q31I79</accession>
<evidence type="ECO:0000313" key="3">
    <source>
        <dbReference type="EMBL" id="ABB41144.1"/>
    </source>
</evidence>
<dbReference type="AlphaFoldDB" id="Q31I79"/>
<comment type="similarity">
    <text evidence="1 2">Belongs to the BolA/IbaG family.</text>
</comment>
<dbReference type="PANTHER" id="PTHR46229">
    <property type="entry name" value="BOLA TRANSCRIPTION REGULATOR"/>
    <property type="match status" value="1"/>
</dbReference>
<evidence type="ECO:0000256" key="2">
    <source>
        <dbReference type="RuleBase" id="RU003860"/>
    </source>
</evidence>
<dbReference type="GO" id="GO:0006351">
    <property type="term" value="P:DNA-templated transcription"/>
    <property type="evidence" value="ECO:0007669"/>
    <property type="project" value="TreeGrafter"/>
</dbReference>
<dbReference type="EMBL" id="CP000109">
    <property type="protein sequence ID" value="ABB41144.1"/>
    <property type="molecule type" value="Genomic_DNA"/>
</dbReference>
<gene>
    <name evidence="3" type="ordered locus">Tcr_0548</name>
</gene>
<dbReference type="STRING" id="317025.Tcr_0548"/>
<protein>
    <submittedName>
        <fullName evidence="3">Transcriptional regulator BolA</fullName>
    </submittedName>
</protein>
<dbReference type="GO" id="GO:0005829">
    <property type="term" value="C:cytosol"/>
    <property type="evidence" value="ECO:0007669"/>
    <property type="project" value="TreeGrafter"/>
</dbReference>
<dbReference type="PANTHER" id="PTHR46229:SF2">
    <property type="entry name" value="BOLA-LIKE PROTEIN 1"/>
    <property type="match status" value="1"/>
</dbReference>
<dbReference type="KEGG" id="tcx:Tcr_0548"/>
<name>Q31I79_HYDCU</name>
<evidence type="ECO:0000256" key="1">
    <source>
        <dbReference type="ARBA" id="ARBA00005578"/>
    </source>
</evidence>
<proteinExistence type="inferred from homology"/>
<sequence length="101" mass="11345">MSLQQQIENKITGAFDVIFMQMENESHMHSGPAEESHFKLTLVSPAFEGMNKVKRHQAVYKALTEEMPLFHALALHTYSPSEWEQNPTVVDSPLCQGGSKA</sequence>
<dbReference type="OrthoDB" id="9801469at2"/>
<dbReference type="PIRSF" id="PIRSF003113">
    <property type="entry name" value="BolA"/>
    <property type="match status" value="1"/>
</dbReference>
<dbReference type="InterPro" id="IPR050961">
    <property type="entry name" value="BolA/IbaG_stress_morph_reg"/>
</dbReference>